<evidence type="ECO:0000313" key="15">
    <source>
        <dbReference type="EnsemblPlants" id="TraesCS3B02G494500.1"/>
    </source>
</evidence>
<evidence type="ECO:0000256" key="5">
    <source>
        <dbReference type="ARBA" id="ARBA00022695"/>
    </source>
</evidence>
<reference evidence="14" key="1">
    <citation type="journal article" date="2014" name="Science">
        <title>Structural and functional partitioning of bread wheat chromosome 3B.</title>
        <authorList>
            <person name="Choulet F."/>
            <person name="Alberti A."/>
            <person name="Theil S."/>
            <person name="Glover N."/>
            <person name="Barbe V."/>
            <person name="Daron J."/>
            <person name="Pingault L."/>
            <person name="Sourdille P."/>
            <person name="Couloux A."/>
            <person name="Paux E."/>
            <person name="Leroy P."/>
            <person name="Mangenot S."/>
            <person name="Guilhot N."/>
            <person name="Le Gouis J."/>
            <person name="Balfourier F."/>
            <person name="Alaux M."/>
            <person name="Jamilloux V."/>
            <person name="Poulain J."/>
            <person name="Durand C."/>
            <person name="Bellec A."/>
            <person name="Gaspin C."/>
            <person name="Safar J."/>
            <person name="Dolezel J."/>
            <person name="Rogers J."/>
            <person name="Vandepoele K."/>
            <person name="Aury J.M."/>
            <person name="Mayer K."/>
            <person name="Berges H."/>
            <person name="Quesneville H."/>
            <person name="Wincker P."/>
            <person name="Feuillet C."/>
        </authorList>
    </citation>
    <scope>NUCLEOTIDE SEQUENCE</scope>
</reference>
<sequence>MLRQEEKLRCTKEPFIEDVGTRRIKSMRFSMFSGKEIRQSAEAQVWNNRIYEPNMKPAPNGLLDTRMGAANKQGECGTCHGSYTECPGHFGYLKLALPVFNVGFFNNILDVVKCICKGCSRVLLVEKDRREFLKKMRQPRAEPLVKFALMKKVRDKCKLSRCPWCGFINGVAKKGRMGLVIVHDCSKTLDGSTEELRSALSHKKEKLAITSIHTLDPATVLSLFRRMIDEDCELLNLGDRPEKLIITEIAVPPVPIRPSVFVGGGGGRMSNEDSITCILKNIVNTNSILKGTLQSGEPLVKCFDCWQHLQLQVVEYINSDAPCLIDSQHRGLIQRLKGKTGRFRGNLSGKRTEYTGRTVISPDPNLRITEVAIPILMARVLTYPERVSYYNIEKLRQCIRNGPHKHPGANFILQPDGTKLHLKYCDRRIAARDLKYGCIVERHLEDGDIVLFNRQPSLHRMSIMSHRARIMPWRTLRFNESVCNPYNADFDGDEMNLHVPQTEEARTEALMLMGVQNNLCTPKNGEILVASTQDFLTSSFLITRKDSFYDRSSFTLLCSYLGDAMENIDLPTPALIKPIELWTGKQLFSVLVRPNAFTKVYLNLGVREKICTKKCPLTVEDKTSEAVHDAMCPNDGFVYFRNSELLSGQVGKKTLGNGNNEGMFSVLIRDYNSHAAASCMNRLAKFSARFIGNHGFSIGVDDVQPGESLNEKKGKTIGEGYQECHELIAQYSKGALKPQPGCSRAQTLEARISGVLNKLRDTAGDHCMSTLHWRNSPLIMSQCGSKGSPINISQMVVCVGQQSVGGRRAPNGFIDRTLPHFPINSKTPAAKGFVANSFYTGLTATEFFFHTMGGREGLVDTAVKTAETGYMSRRLMKGLEDLSVFYDQTVRNASGGIVQFVYGDDGMDPVKMEGKGGNPLNLDQLFMKVMATCPQRGHETLSPEGISQMLNDKLSEQDPSAGGCSDRFKELLTKFVGNRIKMLRNTRRALHLDEDHVGRKDSSIEECVAANISGISAKQLQVFLDTCLSRYHSKIIEAGASIGAIGAQSIGEPGTQMTLKTFHFAGVASMNVTLGVPRIKEIINAAKKISTPIITAELLSGQDESFGVKVKRCIEKVVLGEVAAAIKIVLKSSQPNLVVKLDMQRIEAQGYEGISADSVQLSIINYPKLKLKSQHVRVIDEAKLRIYPDGTDRSKLQFELHNLKSMLPKVIVKGIQTVERAVVNPVKGRDKTIERYNLLVEGTNLLAVLGAPGVDAMKTKSNHIMEVNQTLGIEAARRSIIDEIQYTFESNNMIIDLRHMMLLADLMTYKGEVLGITRYGIAKMKSSVLMLASFEKTSEHLFNASYAGREDQIDGVSECIIMGIPMQLGTGILKVRQRLESLPEFKYQPAPIMSS</sequence>
<gene>
    <name evidence="15" type="primary">LOC123072219</name>
    <name evidence="14" type="ORF">TRAES_3BF116200100CFD_c1</name>
</gene>
<evidence type="ECO:0000256" key="10">
    <source>
        <dbReference type="ARBA" id="ARBA00023242"/>
    </source>
</evidence>
<evidence type="ECO:0000256" key="6">
    <source>
        <dbReference type="ARBA" id="ARBA00022723"/>
    </source>
</evidence>
<dbReference type="GO" id="GO:0003899">
    <property type="term" value="F:DNA-directed RNA polymerase activity"/>
    <property type="evidence" value="ECO:0007669"/>
    <property type="project" value="UniProtKB-EC"/>
</dbReference>
<dbReference type="EC" id="2.7.7.6" evidence="12"/>
<dbReference type="Gramene" id="TraesLDM3B03G01747950.1">
    <property type="protein sequence ID" value="TraesLDM3B03G01747950.1"/>
    <property type="gene ID" value="TraesLDM3B03G01747950"/>
</dbReference>
<evidence type="ECO:0000256" key="9">
    <source>
        <dbReference type="ARBA" id="ARBA00023163"/>
    </source>
</evidence>
<dbReference type="EMBL" id="HG670306">
    <property type="protein sequence ID" value="CDM82865.1"/>
    <property type="molecule type" value="Genomic_DNA"/>
</dbReference>
<dbReference type="Gramene" id="TraesNOR3B03G01772830.1">
    <property type="protein sequence ID" value="TraesNOR3B03G01772830.1"/>
    <property type="gene ID" value="TraesNOR3B03G01772830"/>
</dbReference>
<reference evidence="15" key="2">
    <citation type="submission" date="2018-08" db="EMBL/GenBank/DDBJ databases">
        <authorList>
            <person name="Rossello M."/>
        </authorList>
    </citation>
    <scope>NUCLEOTIDE SEQUENCE [LARGE SCALE GENOMIC DNA]</scope>
    <source>
        <strain evidence="15">cv. Chinese Spring</strain>
    </source>
</reference>
<proteinExistence type="inferred from homology"/>
<keyword evidence="5 12" id="KW-0548">Nucleotidyltransferase</keyword>
<dbReference type="Gene3D" id="1.10.274.100">
    <property type="entry name" value="RNA polymerase Rpb1, domain 3"/>
    <property type="match status" value="1"/>
</dbReference>
<dbReference type="GO" id="GO:0003677">
    <property type="term" value="F:DNA binding"/>
    <property type="evidence" value="ECO:0007669"/>
    <property type="project" value="InterPro"/>
</dbReference>
<dbReference type="InterPro" id="IPR044893">
    <property type="entry name" value="RNA_pol_Rpb1_clamp_domain"/>
</dbReference>
<dbReference type="Pfam" id="PF05000">
    <property type="entry name" value="RNA_pol_Rpb1_4"/>
    <property type="match status" value="1"/>
</dbReference>
<dbReference type="Gene3D" id="4.10.860.120">
    <property type="entry name" value="RNA polymerase II, clamp domain"/>
    <property type="match status" value="1"/>
</dbReference>
<dbReference type="STRING" id="4565.A0A077RRL8"/>
<dbReference type="FunFam" id="1.10.274.100:FF:000007">
    <property type="entry name" value="DNA-directed RNA polymerase subunit"/>
    <property type="match status" value="1"/>
</dbReference>
<dbReference type="GO" id="GO:0006351">
    <property type="term" value="P:DNA-templated transcription"/>
    <property type="evidence" value="ECO:0007669"/>
    <property type="project" value="InterPro"/>
</dbReference>
<dbReference type="Pfam" id="PF00623">
    <property type="entry name" value="RNA_pol_Rpb1_2"/>
    <property type="match status" value="1"/>
</dbReference>
<keyword evidence="4 12" id="KW-0808">Transferase</keyword>
<dbReference type="Gene3D" id="3.30.1490.180">
    <property type="entry name" value="RNA polymerase ii"/>
    <property type="match status" value="1"/>
</dbReference>
<evidence type="ECO:0000313" key="14">
    <source>
        <dbReference type="EMBL" id="CDM82865.1"/>
    </source>
</evidence>
<keyword evidence="6" id="KW-0479">Metal-binding</keyword>
<feature type="domain" description="RNA polymerase N-terminal" evidence="13">
    <location>
        <begin position="242"/>
        <end position="543"/>
    </location>
</feature>
<evidence type="ECO:0000256" key="12">
    <source>
        <dbReference type="RuleBase" id="RU004279"/>
    </source>
</evidence>
<evidence type="ECO:0000259" key="13">
    <source>
        <dbReference type="SMART" id="SM00663"/>
    </source>
</evidence>
<dbReference type="Pfam" id="PF04998">
    <property type="entry name" value="RNA_pol_Rpb1_5"/>
    <property type="match status" value="1"/>
</dbReference>
<dbReference type="CDD" id="cd02583">
    <property type="entry name" value="RNAP_III_RPC1_N"/>
    <property type="match status" value="1"/>
</dbReference>
<dbReference type="FunFam" id="4.10.860.120:FF:000009">
    <property type="entry name" value="DNA-directed RNA polymerase subunit"/>
    <property type="match status" value="1"/>
</dbReference>
<dbReference type="FunFam" id="1.10.132.30:FF:000001">
    <property type="entry name" value="DNA-directed RNA polymerase subunit"/>
    <property type="match status" value="1"/>
</dbReference>
<evidence type="ECO:0000256" key="11">
    <source>
        <dbReference type="ARBA" id="ARBA00048552"/>
    </source>
</evidence>
<evidence type="ECO:0000256" key="4">
    <source>
        <dbReference type="ARBA" id="ARBA00022679"/>
    </source>
</evidence>
<dbReference type="InterPro" id="IPR007081">
    <property type="entry name" value="RNA_pol_Rpb1_5"/>
</dbReference>
<evidence type="ECO:0000256" key="3">
    <source>
        <dbReference type="ARBA" id="ARBA00022478"/>
    </source>
</evidence>
<dbReference type="Gene3D" id="1.10.132.30">
    <property type="match status" value="1"/>
</dbReference>
<keyword evidence="10" id="KW-0539">Nucleus</keyword>
<dbReference type="Gene3D" id="1.10.150.390">
    <property type="match status" value="1"/>
</dbReference>
<dbReference type="RefSeq" id="XP_044351723.1">
    <property type="nucleotide sequence ID" value="XM_044495788.1"/>
</dbReference>
<dbReference type="Gramene" id="TraesMAC3B03G01749320.1">
    <property type="protein sequence ID" value="TraesMAC3B03G01749320.1"/>
    <property type="gene ID" value="TraesMAC3B03G01749320"/>
</dbReference>
<dbReference type="OMA" id="NMNSIHN"/>
<keyword evidence="3 12" id="KW-0240">DNA-directed RNA polymerase</keyword>
<dbReference type="InterPro" id="IPR035698">
    <property type="entry name" value="RNAP_III_Rpc1_C"/>
</dbReference>
<dbReference type="Proteomes" id="UP000019116">
    <property type="component" value="Chromosome 3B"/>
</dbReference>
<dbReference type="InterPro" id="IPR038120">
    <property type="entry name" value="Rpb1_funnel_sf"/>
</dbReference>
<dbReference type="InterPro" id="IPR035697">
    <property type="entry name" value="RNAP_III_RPC1_N"/>
</dbReference>
<dbReference type="PANTHER" id="PTHR48446:SF1">
    <property type="entry name" value="DNA-DIRECTED RNA POLYMERASE SUBUNIT BETA' N-TERMINAL SECTION"/>
    <property type="match status" value="1"/>
</dbReference>
<dbReference type="Gramene" id="TraesPARA_EIv1.0_0928590.1">
    <property type="protein sequence ID" value="TraesPARA_EIv1.0_0928590.1.CDS"/>
    <property type="gene ID" value="TraesPARA_EIv1.0_0928590"/>
</dbReference>
<evidence type="ECO:0000256" key="8">
    <source>
        <dbReference type="ARBA" id="ARBA00022842"/>
    </source>
</evidence>
<dbReference type="ExpressionAtlas" id="A0A077RRL8">
    <property type="expression patterns" value="baseline and differential"/>
</dbReference>
<dbReference type="InterPro" id="IPR000722">
    <property type="entry name" value="RNA_pol_asu"/>
</dbReference>
<reference evidence="15" key="3">
    <citation type="submission" date="2018-10" db="UniProtKB">
        <authorList>
            <consortium name="EnsemblPlants"/>
        </authorList>
    </citation>
    <scope>IDENTIFICATION</scope>
</reference>
<keyword evidence="16" id="KW-1185">Reference proteome</keyword>
<dbReference type="InterPro" id="IPR015700">
    <property type="entry name" value="RPC1"/>
</dbReference>
<dbReference type="SMR" id="A0A077RRL8"/>
<keyword evidence="8" id="KW-0460">Magnesium</keyword>
<dbReference type="SMART" id="SM00663">
    <property type="entry name" value="RPOLA_N"/>
    <property type="match status" value="1"/>
</dbReference>
<organism evidence="14">
    <name type="scientific">Triticum aestivum</name>
    <name type="common">Wheat</name>
    <dbReference type="NCBI Taxonomy" id="4565"/>
    <lineage>
        <taxon>Eukaryota</taxon>
        <taxon>Viridiplantae</taxon>
        <taxon>Streptophyta</taxon>
        <taxon>Embryophyta</taxon>
        <taxon>Tracheophyta</taxon>
        <taxon>Spermatophyta</taxon>
        <taxon>Magnoliopsida</taxon>
        <taxon>Liliopsida</taxon>
        <taxon>Poales</taxon>
        <taxon>Poaceae</taxon>
        <taxon>BOP clade</taxon>
        <taxon>Pooideae</taxon>
        <taxon>Triticodae</taxon>
        <taxon>Triticeae</taxon>
        <taxon>Triticinae</taxon>
        <taxon>Triticum</taxon>
    </lineage>
</organism>
<keyword evidence="7" id="KW-0862">Zinc</keyword>
<dbReference type="Gene3D" id="6.10.250.2940">
    <property type="match status" value="1"/>
</dbReference>
<dbReference type="InterPro" id="IPR007080">
    <property type="entry name" value="RNA_pol_Rpb1_1"/>
</dbReference>
<dbReference type="Gramene" id="TraesLAC3B03G01690020.1">
    <property type="protein sequence ID" value="TraesLAC3B03G01690020.1"/>
    <property type="gene ID" value="TraesLAC3B03G01690020"/>
</dbReference>
<dbReference type="Pfam" id="PF04983">
    <property type="entry name" value="RNA_pol_Rpb1_3"/>
    <property type="match status" value="1"/>
</dbReference>
<comment type="catalytic activity">
    <reaction evidence="11 12">
        <text>RNA(n) + a ribonucleoside 5'-triphosphate = RNA(n+1) + diphosphate</text>
        <dbReference type="Rhea" id="RHEA:21248"/>
        <dbReference type="Rhea" id="RHEA-COMP:14527"/>
        <dbReference type="Rhea" id="RHEA-COMP:17342"/>
        <dbReference type="ChEBI" id="CHEBI:33019"/>
        <dbReference type="ChEBI" id="CHEBI:61557"/>
        <dbReference type="ChEBI" id="CHEBI:140395"/>
        <dbReference type="EC" id="2.7.7.6"/>
    </reaction>
</comment>
<dbReference type="Gramene" id="TraesCS3B02G494500.1">
    <property type="protein sequence ID" value="TraesCS3B02G494500.1"/>
    <property type="gene ID" value="TraesCS3B02G494500"/>
</dbReference>
<dbReference type="Gene3D" id="2.40.40.20">
    <property type="match status" value="1"/>
</dbReference>
<evidence type="ECO:0000256" key="1">
    <source>
        <dbReference type="ARBA" id="ARBA00004123"/>
    </source>
</evidence>
<name>A0A077RRL8_WHEAT</name>
<evidence type="ECO:0000256" key="7">
    <source>
        <dbReference type="ARBA" id="ARBA00022833"/>
    </source>
</evidence>
<dbReference type="HOGENOM" id="CLU_000487_3_0_1"/>
<evidence type="ECO:0000313" key="16">
    <source>
        <dbReference type="Proteomes" id="UP000019116"/>
    </source>
</evidence>
<comment type="similarity">
    <text evidence="2 12">Belongs to the RNA polymerase beta' chain family.</text>
</comment>
<dbReference type="PaxDb" id="4565-Traes_3B_46FB19033.1"/>
<comment type="subcellular location">
    <subcellularLocation>
        <location evidence="1">Nucleus</location>
    </subcellularLocation>
</comment>
<dbReference type="InterPro" id="IPR006592">
    <property type="entry name" value="RNA_pol_N"/>
</dbReference>
<dbReference type="InterPro" id="IPR007083">
    <property type="entry name" value="RNA_pol_Rpb1_4"/>
</dbReference>
<accession>A0A077RRL8</accession>
<dbReference type="FunFam" id="1.10.150.390:FF:000006">
    <property type="entry name" value="DNA-directed RNA polymerase subunit"/>
    <property type="match status" value="1"/>
</dbReference>
<dbReference type="PANTHER" id="PTHR48446">
    <property type="entry name" value="DNA-DIRECTED RNA POLYMERASE SUBUNIT BETA' N-TERMINAL SECTION"/>
    <property type="match status" value="1"/>
</dbReference>
<comment type="function">
    <text evidence="12">DNA-dependent RNA polymerase catalyzes the transcription of DNA into RNA using the four ribonucleoside triphosphates as substrates.</text>
</comment>
<dbReference type="Gene3D" id="6.20.50.80">
    <property type="match status" value="1"/>
</dbReference>
<dbReference type="NCBIfam" id="NF006336">
    <property type="entry name" value="PRK08566.1"/>
    <property type="match status" value="1"/>
</dbReference>
<dbReference type="SUPFAM" id="SSF64484">
    <property type="entry name" value="beta and beta-prime subunits of DNA dependent RNA-polymerase"/>
    <property type="match status" value="1"/>
</dbReference>
<dbReference type="GeneID" id="123072219"/>
<dbReference type="GO" id="GO:0046872">
    <property type="term" value="F:metal ion binding"/>
    <property type="evidence" value="ECO:0007669"/>
    <property type="project" value="UniProtKB-KW"/>
</dbReference>
<dbReference type="GO" id="GO:0000428">
    <property type="term" value="C:DNA-directed RNA polymerase complex"/>
    <property type="evidence" value="ECO:0007669"/>
    <property type="project" value="UniProtKB-KW"/>
</dbReference>
<dbReference type="Gramene" id="TraesCS3B03G1222100.1">
    <property type="protein sequence ID" value="TraesCS3B03G1222100.1.CDS"/>
    <property type="gene ID" value="TraesCS3B03G1222100"/>
</dbReference>
<dbReference type="InterPro" id="IPR042102">
    <property type="entry name" value="RNA_pol_Rpb1_3_sf"/>
</dbReference>
<dbReference type="CDD" id="cd02736">
    <property type="entry name" value="RNAP_III_Rpc1_C"/>
    <property type="match status" value="1"/>
</dbReference>
<dbReference type="Pfam" id="PF04997">
    <property type="entry name" value="RNA_pol_Rpb1_1"/>
    <property type="match status" value="1"/>
</dbReference>
<dbReference type="FunFam" id="2.40.40.20:FF:000019">
    <property type="entry name" value="DNA-directed RNA polymerase II subunit RPB1"/>
    <property type="match status" value="1"/>
</dbReference>
<protein>
    <recommendedName>
        <fullName evidence="12">DNA-directed RNA polymerase subunit</fullName>
        <ecNumber evidence="12">2.7.7.6</ecNumber>
    </recommendedName>
</protein>
<keyword evidence="9 12" id="KW-0804">Transcription</keyword>
<evidence type="ECO:0000256" key="2">
    <source>
        <dbReference type="ARBA" id="ARBA00006460"/>
    </source>
</evidence>
<dbReference type="GO" id="GO:0005634">
    <property type="term" value="C:nucleus"/>
    <property type="evidence" value="ECO:0007669"/>
    <property type="project" value="UniProtKB-SubCell"/>
</dbReference>
<dbReference type="EnsemblPlants" id="TraesCS3B02G494500.1">
    <property type="protein sequence ID" value="TraesCS3B02G494500.1"/>
    <property type="gene ID" value="TraesCS3B02G494500"/>
</dbReference>
<dbReference type="InterPro" id="IPR007066">
    <property type="entry name" value="RNA_pol_Rpb1_3"/>
</dbReference>
<dbReference type="FunFam" id="3.30.1490.180:FF:000002">
    <property type="entry name" value="DNA-directed RNA polymerase subunit"/>
    <property type="match status" value="1"/>
</dbReference>